<organism evidence="2 3">
    <name type="scientific">Legionella lytica</name>
    <dbReference type="NCBI Taxonomy" id="96232"/>
    <lineage>
        <taxon>Bacteria</taxon>
        <taxon>Pseudomonadati</taxon>
        <taxon>Pseudomonadota</taxon>
        <taxon>Gammaproteobacteria</taxon>
        <taxon>Legionellales</taxon>
        <taxon>Legionellaceae</taxon>
        <taxon>Legionella</taxon>
    </lineage>
</organism>
<feature type="coiled-coil region" evidence="1">
    <location>
        <begin position="32"/>
        <end position="70"/>
    </location>
</feature>
<accession>A0ABW8D415</accession>
<evidence type="ECO:0000256" key="1">
    <source>
        <dbReference type="SAM" id="Coils"/>
    </source>
</evidence>
<keyword evidence="3" id="KW-1185">Reference proteome</keyword>
<gene>
    <name evidence="2" type="ORF">ACD661_02595</name>
</gene>
<dbReference type="Proteomes" id="UP001615550">
    <property type="component" value="Unassembled WGS sequence"/>
</dbReference>
<reference evidence="2 3" key="1">
    <citation type="submission" date="2024-08" db="EMBL/GenBank/DDBJ databases">
        <title>Draft Genome Sequence of Legionella lytica strain DSB2004, Isolated From a Fire Sprinkler System.</title>
        <authorList>
            <person name="Everhart A.D."/>
            <person name="Kidane D.T."/>
            <person name="Farone A.L."/>
            <person name="Farone M.B."/>
        </authorList>
    </citation>
    <scope>NUCLEOTIDE SEQUENCE [LARGE SCALE GENOMIC DNA]</scope>
    <source>
        <strain evidence="2 3">DSB2004</strain>
    </source>
</reference>
<evidence type="ECO:0000313" key="3">
    <source>
        <dbReference type="Proteomes" id="UP001615550"/>
    </source>
</evidence>
<dbReference type="EMBL" id="JBGORX010000001">
    <property type="protein sequence ID" value="MFJ1267442.1"/>
    <property type="molecule type" value="Genomic_DNA"/>
</dbReference>
<dbReference type="RefSeq" id="WP_400186094.1">
    <property type="nucleotide sequence ID" value="NZ_JBGORX010000001.1"/>
</dbReference>
<name>A0ABW8D415_9GAMM</name>
<keyword evidence="1" id="KW-0175">Coiled coil</keyword>
<proteinExistence type="predicted"/>
<protein>
    <recommendedName>
        <fullName evidence="4">V-type ATP synthase subunit E</fullName>
    </recommendedName>
</protein>
<evidence type="ECO:0008006" key="4">
    <source>
        <dbReference type="Google" id="ProtNLM"/>
    </source>
</evidence>
<evidence type="ECO:0000313" key="2">
    <source>
        <dbReference type="EMBL" id="MFJ1267442.1"/>
    </source>
</evidence>
<sequence>MEMKQNNTTTMISQGIETLIERLKEEGVNAGREEAEKIVQAAQEKANTLLNNAQAKAKSMLDEASQCIQQEQKAAEDALYLAAKNMRLELRQNLIDRFTQEVRNLVHKELDNEEMIRQLIILIARDTAEQVRAFNAKKIEIQLPEKVLDFNDIRQHPDLMNNDPLKALVQSLMQQMLKEGMHVIVNPGAKNLIGVKVHLLNEEIVLDLSEEAVSSLLVKHMQPRFRALLEGLLK</sequence>
<comment type="caution">
    <text evidence="2">The sequence shown here is derived from an EMBL/GenBank/DDBJ whole genome shotgun (WGS) entry which is preliminary data.</text>
</comment>